<dbReference type="Proteomes" id="UP000219331">
    <property type="component" value="Unassembled WGS sequence"/>
</dbReference>
<evidence type="ECO:0000313" key="2">
    <source>
        <dbReference type="Proteomes" id="UP000219331"/>
    </source>
</evidence>
<organism evidence="1 2">
    <name type="scientific">Stappia indica</name>
    <dbReference type="NCBI Taxonomy" id="538381"/>
    <lineage>
        <taxon>Bacteria</taxon>
        <taxon>Pseudomonadati</taxon>
        <taxon>Pseudomonadota</taxon>
        <taxon>Alphaproteobacteria</taxon>
        <taxon>Hyphomicrobiales</taxon>
        <taxon>Stappiaceae</taxon>
        <taxon>Stappia</taxon>
    </lineage>
</organism>
<protein>
    <submittedName>
        <fullName evidence="1">Predicted metal-binding protein</fullName>
    </submittedName>
</protein>
<dbReference type="OrthoDB" id="8364077at2"/>
<accession>A0A285RP64</accession>
<gene>
    <name evidence="1" type="ORF">SAMN05421512_1024</name>
</gene>
<dbReference type="Pfam" id="PF07845">
    <property type="entry name" value="DUF1636"/>
    <property type="match status" value="1"/>
</dbReference>
<dbReference type="RefSeq" id="WP_097173843.1">
    <property type="nucleotide sequence ID" value="NZ_OBML01000002.1"/>
</dbReference>
<dbReference type="SUPFAM" id="SSF52833">
    <property type="entry name" value="Thioredoxin-like"/>
    <property type="match status" value="1"/>
</dbReference>
<reference evidence="1 2" key="1">
    <citation type="submission" date="2017-08" db="EMBL/GenBank/DDBJ databases">
        <authorList>
            <person name="de Groot N.N."/>
        </authorList>
    </citation>
    <scope>NUCLEOTIDE SEQUENCE [LARGE SCALE GENOMIC DNA]</scope>
    <source>
        <strain evidence="1 2">USBA 352</strain>
    </source>
</reference>
<dbReference type="Gene3D" id="3.40.30.10">
    <property type="entry name" value="Glutaredoxin"/>
    <property type="match status" value="1"/>
</dbReference>
<dbReference type="InterPro" id="IPR012863">
    <property type="entry name" value="DUF1636"/>
</dbReference>
<sequence>MAHDLVLGERRVDAVPDTRRHRITVCTTCRDPETRERPGADLIETLNAALAENGLAHVSVGGAACMAGCSRPCTVAYQADGKASYLFGDIEPTRDVETLVAFARQYGELDDGWCSSLQRPDGLKGKTLARMPALPAFDPGSPGRGTGA</sequence>
<proteinExistence type="predicted"/>
<name>A0A285RP64_9HYPH</name>
<keyword evidence="2" id="KW-1185">Reference proteome</keyword>
<evidence type="ECO:0000313" key="1">
    <source>
        <dbReference type="EMBL" id="SOB95674.1"/>
    </source>
</evidence>
<dbReference type="EMBL" id="OBML01000002">
    <property type="protein sequence ID" value="SOB95674.1"/>
    <property type="molecule type" value="Genomic_DNA"/>
</dbReference>
<dbReference type="InterPro" id="IPR036249">
    <property type="entry name" value="Thioredoxin-like_sf"/>
</dbReference>
<dbReference type="AlphaFoldDB" id="A0A285RP64"/>
<dbReference type="STRING" id="538381.GCA_001696535_03503"/>